<dbReference type="AlphaFoldDB" id="A0A9X1TGP2"/>
<sequence length="450" mass="51135">MKQTFYIIMSMAFLFWQCRKEDDPIATPVEIKEIDVLDFSIPEIDKKNITVGENLIVVHLPEHYSKGNFIKPDVIFGSGYSSQSALLNGISFEGQEIRLELESTTRERRNFDVIVIPYKAIQLNKPVQNYHLKIGPDVTISTSFDLKGTKATVDVSGKIVRDPLIRLTDKTTGRTAKELYADESYANSGNEPTYTLPPSVLPGEYIAEIVWGAKTELLSAQIKVSPGAIQFKRGSWQMQGDDRYFEIVAYNLSPTAKYEAIIQNDFIAPQRVSLKYEGPGTLSGNLPTAIGLGNYKITYLLNGKEQKPFEERFWLDRYLGDDHFYVRKHGTQPILRIVTQPSLRSFFATPLIEKLPYYPSTNEINRNEPILAYTQAWGPFPAHNELILVNQHTGAEYALPYSGDIYGMFDYFITLLAYPIPDTVPDGRYTIHVIRGTERTERYSQIITLK</sequence>
<protein>
    <submittedName>
        <fullName evidence="1">Uncharacterized protein</fullName>
    </submittedName>
</protein>
<accession>A0A9X1TGP2</accession>
<keyword evidence="2" id="KW-1185">Reference proteome</keyword>
<proteinExistence type="predicted"/>
<comment type="caution">
    <text evidence="1">The sequence shown here is derived from an EMBL/GenBank/DDBJ whole genome shotgun (WGS) entry which is preliminary data.</text>
</comment>
<reference evidence="1" key="1">
    <citation type="submission" date="2021-12" db="EMBL/GenBank/DDBJ databases">
        <title>Novel species in genus Dyadobacter.</title>
        <authorList>
            <person name="Ma C."/>
        </authorList>
    </citation>
    <scope>NUCLEOTIDE SEQUENCE</scope>
    <source>
        <strain evidence="1">LJ419</strain>
    </source>
</reference>
<organism evidence="1 2">
    <name type="scientific">Dyadobacter chenwenxiniae</name>
    <dbReference type="NCBI Taxonomy" id="2906456"/>
    <lineage>
        <taxon>Bacteria</taxon>
        <taxon>Pseudomonadati</taxon>
        <taxon>Bacteroidota</taxon>
        <taxon>Cytophagia</taxon>
        <taxon>Cytophagales</taxon>
        <taxon>Spirosomataceae</taxon>
        <taxon>Dyadobacter</taxon>
    </lineage>
</organism>
<name>A0A9X1TGP2_9BACT</name>
<dbReference type="RefSeq" id="WP_234656743.1">
    <property type="nucleotide sequence ID" value="NZ_CP094997.1"/>
</dbReference>
<evidence type="ECO:0000313" key="2">
    <source>
        <dbReference type="Proteomes" id="UP001139000"/>
    </source>
</evidence>
<evidence type="ECO:0000313" key="1">
    <source>
        <dbReference type="EMBL" id="MCF0063819.1"/>
    </source>
</evidence>
<gene>
    <name evidence="1" type="ORF">LXM26_20055</name>
</gene>
<dbReference type="Proteomes" id="UP001139000">
    <property type="component" value="Unassembled WGS sequence"/>
</dbReference>
<dbReference type="EMBL" id="JAJTTC010000005">
    <property type="protein sequence ID" value="MCF0063819.1"/>
    <property type="molecule type" value="Genomic_DNA"/>
</dbReference>